<evidence type="ECO:0000256" key="4">
    <source>
        <dbReference type="ARBA" id="ARBA00023125"/>
    </source>
</evidence>
<dbReference type="GO" id="GO:0043531">
    <property type="term" value="F:ADP binding"/>
    <property type="evidence" value="ECO:0007669"/>
    <property type="project" value="InterPro"/>
</dbReference>
<dbReference type="GO" id="GO:0003677">
    <property type="term" value="F:DNA binding"/>
    <property type="evidence" value="ECO:0007669"/>
    <property type="project" value="UniProtKB-UniRule"/>
</dbReference>
<feature type="DNA-binding region" description="OmpR/PhoB-type" evidence="6">
    <location>
        <begin position="1"/>
        <end position="98"/>
    </location>
</feature>
<evidence type="ECO:0000259" key="8">
    <source>
        <dbReference type="PROSITE" id="PS51755"/>
    </source>
</evidence>
<dbReference type="InterPro" id="IPR001867">
    <property type="entry name" value="OmpR/PhoB-type_DNA-bd"/>
</dbReference>
<evidence type="ECO:0000256" key="6">
    <source>
        <dbReference type="PROSITE-ProRule" id="PRU01091"/>
    </source>
</evidence>
<keyword evidence="3" id="KW-0805">Transcription regulation</keyword>
<feature type="region of interest" description="Disordered" evidence="7">
    <location>
        <begin position="252"/>
        <end position="302"/>
    </location>
</feature>
<evidence type="ECO:0000313" key="9">
    <source>
        <dbReference type="EMBL" id="GHC47458.1"/>
    </source>
</evidence>
<reference evidence="9" key="2">
    <citation type="submission" date="2020-09" db="EMBL/GenBank/DDBJ databases">
        <authorList>
            <person name="Sun Q."/>
            <person name="Ohkuma M."/>
        </authorList>
    </citation>
    <scope>NUCLEOTIDE SEQUENCE</scope>
    <source>
        <strain evidence="9">JCM 4633</strain>
    </source>
</reference>
<sequence>MTTDIRFMVLGQIRAYRGDHRLPVGSPQQQAMMAALLLRPGQAVSVHELIGAVWGEECPDTALATVRTYAWRWRKTLEEDRSAPSTLVSVGDGYRLVLPVENLDATFADQLAASALQARRAGRDEEAGDQLSRALELWQGEPLANVPGPFAEQQRGRLSELRLALMEERFEVDLLLGRHSLAIPDLSAFTAEHPLRERPYGQLMRALYRAGRQADALALFDRLRRILGEGLGVAPAPELHTLHQQILRNDPELDLPAPARPPLTPPADRPPAAEPAPARPALPARPAAPGPTPAQLPADTSDFTGRAEGVATICRAIDAAGPADMPVVAVSGMGGVGKTALALRVAHRVKAAYTDGQLYADLRGSEGDPAEPAMVLASFLTALGVPPENVPESLEDRSRLYRSLLDGRRALVLLDNAPNTAQVRPLLPGSGGCAVLITGRSRLFGLPTAVQVDLAAFDQQEALDLLARIAGPERVAAEPLAALELVTSSGRLPLAVRIVATRLAARPSWSVRTMADRLADERRRIAELRVGDLAVDAAFELGYRQLTEEQARAFRLIAVVGGPDIGLPAAAAVLETDTHSAEDLLESLVDAAMLEATVPGRYRYHDLLRDFARHRAAAADPGEGSAALERLIDHLLATAVRAFETAVPGDPMNDAFGPTRSAGVPLDGFAAAREWVAAEVDGALAAALLAAREAGPASAERLRKAADLLVALSPFGQQVRYEQLTPVALAVAKAAAVLGDRRSVGRGHFLCGTVAIQSTRLTDAEAQATLAVEASREVGDLTILRQSLNDLGLVSQLRHRHHDAIRSYDEAIELARKLGHRSGELVTTLNAALARVCSGRADEAVPACEELLPALREIGDDRNLAYGLYVLALALHGLGRHEEALARYDACLELCRAAGIRNREAQARYRMADTLRATGRAGEAVRHAEAALGQCEEIGAERDRGHALVVLGRALADLGEADAARVRLREATAVYTRLRLPEAADTERLLSHLA</sequence>
<evidence type="ECO:0000313" key="10">
    <source>
        <dbReference type="Proteomes" id="UP000646244"/>
    </source>
</evidence>
<dbReference type="InterPro" id="IPR051677">
    <property type="entry name" value="AfsR-DnrI-RedD_regulator"/>
</dbReference>
<comment type="similarity">
    <text evidence="1">Belongs to the AfsR/DnrI/RedD regulatory family.</text>
</comment>
<evidence type="ECO:0000256" key="7">
    <source>
        <dbReference type="SAM" id="MobiDB-lite"/>
    </source>
</evidence>
<dbReference type="InterPro" id="IPR005158">
    <property type="entry name" value="BTAD"/>
</dbReference>
<dbReference type="InterPro" id="IPR019734">
    <property type="entry name" value="TPR_rpt"/>
</dbReference>
<dbReference type="PANTHER" id="PTHR35807">
    <property type="entry name" value="TRANSCRIPTIONAL REGULATOR REDD-RELATED"/>
    <property type="match status" value="1"/>
</dbReference>
<gene>
    <name evidence="9" type="primary">afsR</name>
    <name evidence="9" type="ORF">GCM10010507_23740</name>
</gene>
<proteinExistence type="inferred from homology"/>
<dbReference type="Proteomes" id="UP000646244">
    <property type="component" value="Unassembled WGS sequence"/>
</dbReference>
<dbReference type="InterPro" id="IPR016032">
    <property type="entry name" value="Sig_transdc_resp-reg_C-effctor"/>
</dbReference>
<keyword evidence="2" id="KW-0902">Two-component regulatory system</keyword>
<dbReference type="Pfam" id="PF03704">
    <property type="entry name" value="BTAD"/>
    <property type="match status" value="1"/>
</dbReference>
<dbReference type="SUPFAM" id="SSF52540">
    <property type="entry name" value="P-loop containing nucleoside triphosphate hydrolases"/>
    <property type="match status" value="1"/>
</dbReference>
<evidence type="ECO:0000256" key="5">
    <source>
        <dbReference type="ARBA" id="ARBA00023163"/>
    </source>
</evidence>
<feature type="compositionally biased region" description="Pro residues" evidence="7">
    <location>
        <begin position="258"/>
        <end position="280"/>
    </location>
</feature>
<keyword evidence="5" id="KW-0804">Transcription</keyword>
<dbReference type="InterPro" id="IPR011990">
    <property type="entry name" value="TPR-like_helical_dom_sf"/>
</dbReference>
<dbReference type="InterPro" id="IPR027417">
    <property type="entry name" value="P-loop_NTPase"/>
</dbReference>
<keyword evidence="4 6" id="KW-0238">DNA-binding</keyword>
<dbReference type="SUPFAM" id="SSF48452">
    <property type="entry name" value="TPR-like"/>
    <property type="match status" value="2"/>
</dbReference>
<dbReference type="Pfam" id="PF13424">
    <property type="entry name" value="TPR_12"/>
    <property type="match status" value="1"/>
</dbReference>
<dbReference type="PRINTS" id="PR00364">
    <property type="entry name" value="DISEASERSIST"/>
</dbReference>
<name>A0A918TGF3_STRCJ</name>
<dbReference type="Pfam" id="PF00486">
    <property type="entry name" value="Trans_reg_C"/>
    <property type="match status" value="1"/>
</dbReference>
<dbReference type="SMART" id="SM00028">
    <property type="entry name" value="TPR"/>
    <property type="match status" value="4"/>
</dbReference>
<dbReference type="SMART" id="SM01043">
    <property type="entry name" value="BTAD"/>
    <property type="match status" value="1"/>
</dbReference>
<dbReference type="PANTHER" id="PTHR35807:SF1">
    <property type="entry name" value="TRANSCRIPTIONAL REGULATOR REDD"/>
    <property type="match status" value="1"/>
</dbReference>
<dbReference type="RefSeq" id="WP_229844741.1">
    <property type="nucleotide sequence ID" value="NZ_BMVB01000006.1"/>
</dbReference>
<dbReference type="GO" id="GO:0006355">
    <property type="term" value="P:regulation of DNA-templated transcription"/>
    <property type="evidence" value="ECO:0007669"/>
    <property type="project" value="InterPro"/>
</dbReference>
<dbReference type="Gene3D" id="1.10.10.10">
    <property type="entry name" value="Winged helix-like DNA-binding domain superfamily/Winged helix DNA-binding domain"/>
    <property type="match status" value="1"/>
</dbReference>
<comment type="caution">
    <text evidence="9">The sequence shown here is derived from an EMBL/GenBank/DDBJ whole genome shotgun (WGS) entry which is preliminary data.</text>
</comment>
<dbReference type="GO" id="GO:0000160">
    <property type="term" value="P:phosphorelay signal transduction system"/>
    <property type="evidence" value="ECO:0007669"/>
    <property type="project" value="UniProtKB-KW"/>
</dbReference>
<evidence type="ECO:0000256" key="2">
    <source>
        <dbReference type="ARBA" id="ARBA00023012"/>
    </source>
</evidence>
<dbReference type="InterPro" id="IPR002182">
    <property type="entry name" value="NB-ARC"/>
</dbReference>
<dbReference type="SUPFAM" id="SSF46894">
    <property type="entry name" value="C-terminal effector domain of the bipartite response regulators"/>
    <property type="match status" value="1"/>
</dbReference>
<dbReference type="InterPro" id="IPR036388">
    <property type="entry name" value="WH-like_DNA-bd_sf"/>
</dbReference>
<reference evidence="9" key="1">
    <citation type="journal article" date="2014" name="Int. J. Syst. Evol. Microbiol.">
        <title>Complete genome sequence of Corynebacterium casei LMG S-19264T (=DSM 44701T), isolated from a smear-ripened cheese.</title>
        <authorList>
            <consortium name="US DOE Joint Genome Institute (JGI-PGF)"/>
            <person name="Walter F."/>
            <person name="Albersmeier A."/>
            <person name="Kalinowski J."/>
            <person name="Ruckert C."/>
        </authorList>
    </citation>
    <scope>NUCLEOTIDE SEQUENCE</scope>
    <source>
        <strain evidence="9">JCM 4633</strain>
    </source>
</reference>
<organism evidence="9 10">
    <name type="scientific">Streptomyces cinnamoneus</name>
    <name type="common">Streptoverticillium cinnamoneum</name>
    <dbReference type="NCBI Taxonomy" id="53446"/>
    <lineage>
        <taxon>Bacteria</taxon>
        <taxon>Bacillati</taxon>
        <taxon>Actinomycetota</taxon>
        <taxon>Actinomycetes</taxon>
        <taxon>Kitasatosporales</taxon>
        <taxon>Streptomycetaceae</taxon>
        <taxon>Streptomyces</taxon>
        <taxon>Streptomyces cinnamoneus group</taxon>
    </lineage>
</organism>
<accession>A0A918TGF3</accession>
<dbReference type="SMART" id="SM00862">
    <property type="entry name" value="Trans_reg_C"/>
    <property type="match status" value="1"/>
</dbReference>
<evidence type="ECO:0000256" key="3">
    <source>
        <dbReference type="ARBA" id="ARBA00023015"/>
    </source>
</evidence>
<protein>
    <submittedName>
        <fullName evidence="9">Regulatory protein AfsR</fullName>
    </submittedName>
</protein>
<dbReference type="Gene3D" id="1.25.40.10">
    <property type="entry name" value="Tetratricopeptide repeat domain"/>
    <property type="match status" value="2"/>
</dbReference>
<evidence type="ECO:0000256" key="1">
    <source>
        <dbReference type="ARBA" id="ARBA00005820"/>
    </source>
</evidence>
<dbReference type="Pfam" id="PF00931">
    <property type="entry name" value="NB-ARC"/>
    <property type="match status" value="1"/>
</dbReference>
<dbReference type="CDD" id="cd15831">
    <property type="entry name" value="BTAD"/>
    <property type="match status" value="1"/>
</dbReference>
<dbReference type="EMBL" id="BMVB01000006">
    <property type="protein sequence ID" value="GHC47458.1"/>
    <property type="molecule type" value="Genomic_DNA"/>
</dbReference>
<dbReference type="PROSITE" id="PS51755">
    <property type="entry name" value="OMPR_PHOB"/>
    <property type="match status" value="1"/>
</dbReference>
<dbReference type="Gene3D" id="3.40.50.300">
    <property type="entry name" value="P-loop containing nucleotide triphosphate hydrolases"/>
    <property type="match status" value="1"/>
</dbReference>
<feature type="domain" description="OmpR/PhoB-type" evidence="8">
    <location>
        <begin position="1"/>
        <end position="98"/>
    </location>
</feature>
<dbReference type="AlphaFoldDB" id="A0A918TGF3"/>